<feature type="domain" description="HD" evidence="2">
    <location>
        <begin position="40"/>
        <end position="140"/>
    </location>
</feature>
<dbReference type="Proteomes" id="UP000260983">
    <property type="component" value="Unassembled WGS sequence"/>
</dbReference>
<dbReference type="Gene3D" id="3.40.50.300">
    <property type="entry name" value="P-loop containing nucleotide triphosphate hydrolases"/>
    <property type="match status" value="1"/>
</dbReference>
<name>A0A3E5BCS1_9BACE</name>
<gene>
    <name evidence="3" type="ORF">DXB65_12145</name>
</gene>
<dbReference type="InterPro" id="IPR050124">
    <property type="entry name" value="tRNA_CCA-adding_enzyme"/>
</dbReference>
<dbReference type="PANTHER" id="PTHR47545:SF1">
    <property type="entry name" value="MULTIFUNCTIONAL CCA PROTEIN"/>
    <property type="match status" value="1"/>
</dbReference>
<dbReference type="PANTHER" id="PTHR47545">
    <property type="entry name" value="MULTIFUNCTIONAL CCA PROTEIN"/>
    <property type="match status" value="1"/>
</dbReference>
<evidence type="ECO:0000259" key="2">
    <source>
        <dbReference type="Pfam" id="PF01966"/>
    </source>
</evidence>
<protein>
    <submittedName>
        <fullName evidence="3">HD domain-containing protein</fullName>
    </submittedName>
</protein>
<evidence type="ECO:0000313" key="4">
    <source>
        <dbReference type="Proteomes" id="UP000260983"/>
    </source>
</evidence>
<dbReference type="InterPro" id="IPR027417">
    <property type="entry name" value="P-loop_NTPase"/>
</dbReference>
<reference evidence="3 4" key="1">
    <citation type="submission" date="2018-08" db="EMBL/GenBank/DDBJ databases">
        <title>A genome reference for cultivated species of the human gut microbiota.</title>
        <authorList>
            <person name="Zou Y."/>
            <person name="Xue W."/>
            <person name="Luo G."/>
        </authorList>
    </citation>
    <scope>NUCLEOTIDE SEQUENCE [LARGE SCALE GENOMIC DNA]</scope>
    <source>
        <strain evidence="3 4">OM05-15BH</strain>
    </source>
</reference>
<accession>A0A3E5BCS1</accession>
<dbReference type="GO" id="GO:0000166">
    <property type="term" value="F:nucleotide binding"/>
    <property type="evidence" value="ECO:0007669"/>
    <property type="project" value="UniProtKB-KW"/>
</dbReference>
<dbReference type="CDD" id="cd00077">
    <property type="entry name" value="HDc"/>
    <property type="match status" value="1"/>
</dbReference>
<keyword evidence="1" id="KW-0547">Nucleotide-binding</keyword>
<dbReference type="Pfam" id="PF01966">
    <property type="entry name" value="HD"/>
    <property type="match status" value="1"/>
</dbReference>
<dbReference type="Pfam" id="PF13671">
    <property type="entry name" value="AAA_33"/>
    <property type="match status" value="1"/>
</dbReference>
<organism evidence="3 4">
    <name type="scientific">Bacteroides oleiciplenus</name>
    <dbReference type="NCBI Taxonomy" id="626931"/>
    <lineage>
        <taxon>Bacteria</taxon>
        <taxon>Pseudomonadati</taxon>
        <taxon>Bacteroidota</taxon>
        <taxon>Bacteroidia</taxon>
        <taxon>Bacteroidales</taxon>
        <taxon>Bacteroidaceae</taxon>
        <taxon>Bacteroides</taxon>
    </lineage>
</organism>
<dbReference type="InterPro" id="IPR006674">
    <property type="entry name" value="HD_domain"/>
</dbReference>
<dbReference type="AlphaFoldDB" id="A0A3E5BCS1"/>
<dbReference type="SUPFAM" id="SSF52540">
    <property type="entry name" value="P-loop containing nucleoside triphosphate hydrolases"/>
    <property type="match status" value="1"/>
</dbReference>
<dbReference type="RefSeq" id="WP_117724381.1">
    <property type="nucleotide sequence ID" value="NZ_QSUL01000007.1"/>
</dbReference>
<sequence length="369" mass="42926">MSWKLTDNKDWLSLEQQFRWVQDMNNVAQHRLHHEEGDVAIHTRMVLEALQQQPDYQALSMTEQEVLWTAALMHDVEKRSTSVDEGEGQITSKGHARRGEYTVRTILYKDVPAPFHIRETIAALVRYHGLPIWVMERENPAKKVCEASLRVNTRMLKMLSVSDIQGRICRDKASLMESAELFEMLCREQDCWGTAHDFATNHARFHYFRTENSYINYVPHDDFKCEVTLLSGLPGMGKDYYLSTLSQDIPVISLDAIRRKCKVSPTDKSANGRVVQEAKEEARNYLRKGQSFVWNATNISQQMRSQLIDLFITYGAKVKIVYIEKPYEVWRKQNREREFMVPEPVLDAMLGRLEIPQLTEAHEVVYLTL</sequence>
<dbReference type="EMBL" id="QSUL01000007">
    <property type="protein sequence ID" value="RGN35363.1"/>
    <property type="molecule type" value="Genomic_DNA"/>
</dbReference>
<comment type="caution">
    <text evidence="3">The sequence shown here is derived from an EMBL/GenBank/DDBJ whole genome shotgun (WGS) entry which is preliminary data.</text>
</comment>
<dbReference type="InterPro" id="IPR003607">
    <property type="entry name" value="HD/PDEase_dom"/>
</dbReference>
<dbReference type="Gene3D" id="1.10.3090.10">
    <property type="entry name" value="cca-adding enzyme, domain 2"/>
    <property type="match status" value="1"/>
</dbReference>
<proteinExistence type="predicted"/>
<dbReference type="SUPFAM" id="SSF109604">
    <property type="entry name" value="HD-domain/PDEase-like"/>
    <property type="match status" value="1"/>
</dbReference>
<evidence type="ECO:0000313" key="3">
    <source>
        <dbReference type="EMBL" id="RGN35363.1"/>
    </source>
</evidence>
<evidence type="ECO:0000256" key="1">
    <source>
        <dbReference type="ARBA" id="ARBA00022741"/>
    </source>
</evidence>